<dbReference type="PROSITE" id="PS01124">
    <property type="entry name" value="HTH_ARAC_FAMILY_2"/>
    <property type="match status" value="1"/>
</dbReference>
<sequence length="327" mass="35047">MAGDQLSEVFDLVEIRGQMTGGFAVRGPWVARSPVEDPMKLVAMVRGRARLSTDGIEGPIGLEPGDVAILNGRRWLRVEGGTGDGPPREVVPEPGFAALRSPGRGGGSGGGNPGNAGDPGDVVLGGHVDLNQAGRALLLQALPPVGHVRASAAAAPQLRAGLERLLEEAEGDRLGSAFALRQYGQLLLLEVLRAYVGQAELPPGWLRLLTDERLRPAVALLHAEPGRSWRLAELARAAAMSRTSFAERFREVAGVPPLAYLHRWRMLRARRALREGEVRVGSLATALGYASESAFSTAFKREVGESPLRYRRRVRGERPPQAEPLGV</sequence>
<dbReference type="RefSeq" id="WP_120683645.1">
    <property type="nucleotide sequence ID" value="NZ_RBAL01000019.1"/>
</dbReference>
<protein>
    <submittedName>
        <fullName evidence="6">AraC family transcriptional regulator</fullName>
    </submittedName>
</protein>
<dbReference type="InterPro" id="IPR018062">
    <property type="entry name" value="HTH_AraC-typ_CS"/>
</dbReference>
<keyword evidence="1" id="KW-0805">Transcription regulation</keyword>
<evidence type="ECO:0000256" key="2">
    <source>
        <dbReference type="ARBA" id="ARBA00023125"/>
    </source>
</evidence>
<dbReference type="SUPFAM" id="SSF46689">
    <property type="entry name" value="Homeodomain-like"/>
    <property type="match status" value="2"/>
</dbReference>
<feature type="region of interest" description="Disordered" evidence="4">
    <location>
        <begin position="79"/>
        <end position="120"/>
    </location>
</feature>
<dbReference type="Pfam" id="PF12833">
    <property type="entry name" value="HTH_18"/>
    <property type="match status" value="1"/>
</dbReference>
<dbReference type="InterPro" id="IPR032783">
    <property type="entry name" value="AraC_lig"/>
</dbReference>
<dbReference type="PANTHER" id="PTHR46796">
    <property type="entry name" value="HTH-TYPE TRANSCRIPTIONAL ACTIVATOR RHAS-RELATED"/>
    <property type="match status" value="1"/>
</dbReference>
<feature type="domain" description="HTH araC/xylS-type" evidence="5">
    <location>
        <begin position="215"/>
        <end position="313"/>
    </location>
</feature>
<dbReference type="GO" id="GO:0043565">
    <property type="term" value="F:sequence-specific DNA binding"/>
    <property type="evidence" value="ECO:0007669"/>
    <property type="project" value="InterPro"/>
</dbReference>
<keyword evidence="3" id="KW-0804">Transcription</keyword>
<reference evidence="6 7" key="1">
    <citation type="journal article" date="2014" name="Int. J. Syst. Evol. Microbiol.">
        <title>Streptomyces hoynatensis sp. nov., isolated from deep marine sediment.</title>
        <authorList>
            <person name="Veyisoglu A."/>
            <person name="Sahin N."/>
        </authorList>
    </citation>
    <scope>NUCLEOTIDE SEQUENCE [LARGE SCALE GENOMIC DNA]</scope>
    <source>
        <strain evidence="6 7">KCTC 29097</strain>
    </source>
</reference>
<dbReference type="Proteomes" id="UP000272474">
    <property type="component" value="Unassembled WGS sequence"/>
</dbReference>
<dbReference type="InterPro" id="IPR050204">
    <property type="entry name" value="AraC_XylS_family_regulators"/>
</dbReference>
<dbReference type="InterPro" id="IPR009057">
    <property type="entry name" value="Homeodomain-like_sf"/>
</dbReference>
<dbReference type="InterPro" id="IPR018060">
    <property type="entry name" value="HTH_AraC"/>
</dbReference>
<evidence type="ECO:0000313" key="7">
    <source>
        <dbReference type="Proteomes" id="UP000272474"/>
    </source>
</evidence>
<dbReference type="EMBL" id="RBAL01000019">
    <property type="protein sequence ID" value="RKN38140.1"/>
    <property type="molecule type" value="Genomic_DNA"/>
</dbReference>
<dbReference type="Pfam" id="PF12852">
    <property type="entry name" value="Cupin_6"/>
    <property type="match status" value="1"/>
</dbReference>
<dbReference type="OrthoDB" id="241790at2"/>
<name>A0A3A9YQC1_9ACTN</name>
<keyword evidence="2" id="KW-0238">DNA-binding</keyword>
<dbReference type="Gene3D" id="1.10.10.60">
    <property type="entry name" value="Homeodomain-like"/>
    <property type="match status" value="2"/>
</dbReference>
<evidence type="ECO:0000256" key="4">
    <source>
        <dbReference type="SAM" id="MobiDB-lite"/>
    </source>
</evidence>
<comment type="caution">
    <text evidence="6">The sequence shown here is derived from an EMBL/GenBank/DDBJ whole genome shotgun (WGS) entry which is preliminary data.</text>
</comment>
<dbReference type="InterPro" id="IPR020449">
    <property type="entry name" value="Tscrpt_reg_AraC-type_HTH"/>
</dbReference>
<organism evidence="6 7">
    <name type="scientific">Streptomyces hoynatensis</name>
    <dbReference type="NCBI Taxonomy" id="1141874"/>
    <lineage>
        <taxon>Bacteria</taxon>
        <taxon>Bacillati</taxon>
        <taxon>Actinomycetota</taxon>
        <taxon>Actinomycetes</taxon>
        <taxon>Kitasatosporales</taxon>
        <taxon>Streptomycetaceae</taxon>
        <taxon>Streptomyces</taxon>
    </lineage>
</organism>
<evidence type="ECO:0000313" key="6">
    <source>
        <dbReference type="EMBL" id="RKN38140.1"/>
    </source>
</evidence>
<keyword evidence="7" id="KW-1185">Reference proteome</keyword>
<dbReference type="SMART" id="SM00342">
    <property type="entry name" value="HTH_ARAC"/>
    <property type="match status" value="1"/>
</dbReference>
<evidence type="ECO:0000256" key="1">
    <source>
        <dbReference type="ARBA" id="ARBA00023015"/>
    </source>
</evidence>
<accession>A0A3A9YQC1</accession>
<dbReference type="AlphaFoldDB" id="A0A3A9YQC1"/>
<proteinExistence type="predicted"/>
<evidence type="ECO:0000259" key="5">
    <source>
        <dbReference type="PROSITE" id="PS01124"/>
    </source>
</evidence>
<evidence type="ECO:0000256" key="3">
    <source>
        <dbReference type="ARBA" id="ARBA00023163"/>
    </source>
</evidence>
<gene>
    <name evidence="6" type="ORF">D7294_25160</name>
</gene>
<dbReference type="PROSITE" id="PS00041">
    <property type="entry name" value="HTH_ARAC_FAMILY_1"/>
    <property type="match status" value="1"/>
</dbReference>
<dbReference type="PANTHER" id="PTHR46796:SF7">
    <property type="entry name" value="ARAC FAMILY TRANSCRIPTIONAL REGULATOR"/>
    <property type="match status" value="1"/>
</dbReference>
<dbReference type="GO" id="GO:0003700">
    <property type="term" value="F:DNA-binding transcription factor activity"/>
    <property type="evidence" value="ECO:0007669"/>
    <property type="project" value="InterPro"/>
</dbReference>
<dbReference type="PRINTS" id="PR00032">
    <property type="entry name" value="HTHARAC"/>
</dbReference>
<feature type="compositionally biased region" description="Gly residues" evidence="4">
    <location>
        <begin position="103"/>
        <end position="114"/>
    </location>
</feature>